<feature type="domain" description="Tripartite ATP-independent periplasmic transporters DctQ component" evidence="10">
    <location>
        <begin position="31"/>
        <end position="161"/>
    </location>
</feature>
<evidence type="ECO:0000256" key="2">
    <source>
        <dbReference type="ARBA" id="ARBA00022448"/>
    </source>
</evidence>
<organism evidence="11 13">
    <name type="scientific">Tepidimonas ignava</name>
    <dbReference type="NCBI Taxonomy" id="114249"/>
    <lineage>
        <taxon>Bacteria</taxon>
        <taxon>Pseudomonadati</taxon>
        <taxon>Pseudomonadota</taxon>
        <taxon>Betaproteobacteria</taxon>
        <taxon>Burkholderiales</taxon>
        <taxon>Tepidimonas</taxon>
    </lineage>
</organism>
<comment type="subcellular location">
    <subcellularLocation>
        <location evidence="1 9">Cell inner membrane</location>
        <topology evidence="1 9">Multi-pass membrane protein</topology>
    </subcellularLocation>
</comment>
<keyword evidence="2 9" id="KW-0813">Transport</keyword>
<dbReference type="GO" id="GO:0022857">
    <property type="term" value="F:transmembrane transporter activity"/>
    <property type="evidence" value="ECO:0007669"/>
    <property type="project" value="UniProtKB-UniRule"/>
</dbReference>
<evidence type="ECO:0000256" key="1">
    <source>
        <dbReference type="ARBA" id="ARBA00004429"/>
    </source>
</evidence>
<feature type="transmembrane region" description="Helical" evidence="9">
    <location>
        <begin position="134"/>
        <end position="151"/>
    </location>
</feature>
<comment type="caution">
    <text evidence="11">The sequence shown here is derived from an EMBL/GenBank/DDBJ whole genome shotgun (WGS) entry which is preliminary data.</text>
</comment>
<reference evidence="12 14" key="2">
    <citation type="submission" date="2019-07" db="EMBL/GenBank/DDBJ databases">
        <title>Tepidimonas ignava SPS-1037 draft genome.</title>
        <authorList>
            <person name="Da Costa M.S."/>
            <person name="Froufe H.J.C."/>
            <person name="Egas C."/>
            <person name="Albuquerque L."/>
        </authorList>
    </citation>
    <scope>NUCLEOTIDE SEQUENCE [LARGE SCALE GENOMIC DNA]</scope>
    <source>
        <strain evidence="12 14">SPS-1037</strain>
    </source>
</reference>
<evidence type="ECO:0000313" key="12">
    <source>
        <dbReference type="EMBL" id="TSE23290.1"/>
    </source>
</evidence>
<comment type="subunit">
    <text evidence="9">The complex comprises the extracytoplasmic solute receptor protein and the two transmembrane proteins.</text>
</comment>
<dbReference type="AlphaFoldDB" id="A0A4R3LK47"/>
<keyword evidence="4 9" id="KW-0997">Cell inner membrane</keyword>
<comment type="similarity">
    <text evidence="8 9">Belongs to the TRAP transporter small permease family.</text>
</comment>
<gene>
    <name evidence="11" type="ORF">EDC36_101177</name>
    <name evidence="12" type="ORF">Tigna_00673</name>
</gene>
<dbReference type="PANTHER" id="PTHR35011">
    <property type="entry name" value="2,3-DIKETO-L-GULONATE TRAP TRANSPORTER SMALL PERMEASE PROTEIN YIAM"/>
    <property type="match status" value="1"/>
</dbReference>
<evidence type="ECO:0000256" key="4">
    <source>
        <dbReference type="ARBA" id="ARBA00022519"/>
    </source>
</evidence>
<keyword evidence="6 9" id="KW-1133">Transmembrane helix</keyword>
<reference evidence="11 13" key="1">
    <citation type="submission" date="2019-03" db="EMBL/GenBank/DDBJ databases">
        <title>Genomic Encyclopedia of Type Strains, Phase IV (KMG-IV): sequencing the most valuable type-strain genomes for metagenomic binning, comparative biology and taxonomic classification.</title>
        <authorList>
            <person name="Goeker M."/>
        </authorList>
    </citation>
    <scope>NUCLEOTIDE SEQUENCE [LARGE SCALE GENOMIC DNA]</scope>
    <source>
        <strain evidence="11 13">DSM 12034</strain>
    </source>
</reference>
<dbReference type="RefSeq" id="WP_132961363.1">
    <property type="nucleotide sequence ID" value="NZ_SMAH01000001.1"/>
</dbReference>
<keyword evidence="14" id="KW-1185">Reference proteome</keyword>
<evidence type="ECO:0000256" key="5">
    <source>
        <dbReference type="ARBA" id="ARBA00022692"/>
    </source>
</evidence>
<dbReference type="InterPro" id="IPR055348">
    <property type="entry name" value="DctQ"/>
</dbReference>
<evidence type="ECO:0000256" key="6">
    <source>
        <dbReference type="ARBA" id="ARBA00022989"/>
    </source>
</evidence>
<dbReference type="GO" id="GO:0005886">
    <property type="term" value="C:plasma membrane"/>
    <property type="evidence" value="ECO:0007669"/>
    <property type="project" value="UniProtKB-SubCell"/>
</dbReference>
<dbReference type="Proteomes" id="UP000315577">
    <property type="component" value="Unassembled WGS sequence"/>
</dbReference>
<proteinExistence type="inferred from homology"/>
<protein>
    <recommendedName>
        <fullName evidence="9">TRAP transporter small permease protein</fullName>
    </recommendedName>
</protein>
<evidence type="ECO:0000256" key="7">
    <source>
        <dbReference type="ARBA" id="ARBA00023136"/>
    </source>
</evidence>
<evidence type="ECO:0000256" key="9">
    <source>
        <dbReference type="RuleBase" id="RU369079"/>
    </source>
</evidence>
<dbReference type="EMBL" id="SMAH01000001">
    <property type="protein sequence ID" value="TCS99905.1"/>
    <property type="molecule type" value="Genomic_DNA"/>
</dbReference>
<dbReference type="EMBL" id="VJNC01000003">
    <property type="protein sequence ID" value="TSE23290.1"/>
    <property type="molecule type" value="Genomic_DNA"/>
</dbReference>
<evidence type="ECO:0000313" key="14">
    <source>
        <dbReference type="Proteomes" id="UP000315577"/>
    </source>
</evidence>
<evidence type="ECO:0000259" key="10">
    <source>
        <dbReference type="Pfam" id="PF04290"/>
    </source>
</evidence>
<evidence type="ECO:0000313" key="13">
    <source>
        <dbReference type="Proteomes" id="UP000295536"/>
    </source>
</evidence>
<name>A0A4R3LK47_9BURK</name>
<evidence type="ECO:0000256" key="3">
    <source>
        <dbReference type="ARBA" id="ARBA00022475"/>
    </source>
</evidence>
<feature type="transmembrane region" description="Helical" evidence="9">
    <location>
        <begin position="55"/>
        <end position="71"/>
    </location>
</feature>
<feature type="transmembrane region" description="Helical" evidence="9">
    <location>
        <begin position="92"/>
        <end position="114"/>
    </location>
</feature>
<keyword evidence="7 9" id="KW-0472">Membrane</keyword>
<evidence type="ECO:0000256" key="8">
    <source>
        <dbReference type="ARBA" id="ARBA00038436"/>
    </source>
</evidence>
<dbReference type="OrthoDB" id="9795655at2"/>
<keyword evidence="5 9" id="KW-0812">Transmembrane</keyword>
<keyword evidence="3" id="KW-1003">Cell membrane</keyword>
<comment type="function">
    <text evidence="9">Part of the tripartite ATP-independent periplasmic (TRAP) transport system.</text>
</comment>
<dbReference type="PANTHER" id="PTHR35011:SF4">
    <property type="entry name" value="SLL1102 PROTEIN"/>
    <property type="match status" value="1"/>
</dbReference>
<evidence type="ECO:0000313" key="11">
    <source>
        <dbReference type="EMBL" id="TCS99905.1"/>
    </source>
</evidence>
<dbReference type="Pfam" id="PF04290">
    <property type="entry name" value="DctQ"/>
    <property type="match status" value="1"/>
</dbReference>
<sequence length="203" mass="22347">MNLLLRVARGIDGLNRAVGWSVMWLILAATLISAGNAVVRRVFNVSSNAWLEVQWYLFAAVFMLGGGYAFLRNAHVRIDFVSAKLSARGRNWIDVIGIVVFVLPLCAMMIKLGWPLFERAWVSGEMSSNAGGLVRWPVYLLIPVGFALLALQSLSELIKRVAFLLGRERDPLDHTGPSEAEMLAKEIAAAEAQRAQHTTSAAR</sequence>
<dbReference type="Proteomes" id="UP000295536">
    <property type="component" value="Unassembled WGS sequence"/>
</dbReference>
<accession>A0A4R3LK47</accession>
<dbReference type="InterPro" id="IPR007387">
    <property type="entry name" value="TRAP_DctQ"/>
</dbReference>
<feature type="transmembrane region" description="Helical" evidence="9">
    <location>
        <begin position="21"/>
        <end position="43"/>
    </location>
</feature>